<evidence type="ECO:0000256" key="4">
    <source>
        <dbReference type="ARBA" id="ARBA00022692"/>
    </source>
</evidence>
<evidence type="ECO:0000256" key="6">
    <source>
        <dbReference type="ARBA" id="ARBA00023136"/>
    </source>
</evidence>
<gene>
    <name evidence="9" type="ORF">GMA92_09410</name>
</gene>
<keyword evidence="3" id="KW-1003">Cell membrane</keyword>
<comment type="similarity">
    <text evidence="2">Belongs to the UPF0702 family.</text>
</comment>
<keyword evidence="5 7" id="KW-1133">Transmembrane helix</keyword>
<feature type="transmembrane region" description="Helical" evidence="7">
    <location>
        <begin position="58"/>
        <end position="76"/>
    </location>
</feature>
<name>A0A9X4XDZ1_9FIRM</name>
<evidence type="ECO:0000256" key="2">
    <source>
        <dbReference type="ARBA" id="ARBA00006448"/>
    </source>
</evidence>
<dbReference type="PANTHER" id="PTHR34582:SF6">
    <property type="entry name" value="UPF0702 TRANSMEMBRANE PROTEIN YCAP"/>
    <property type="match status" value="1"/>
</dbReference>
<evidence type="ECO:0000259" key="8">
    <source>
        <dbReference type="Pfam" id="PF04239"/>
    </source>
</evidence>
<keyword evidence="4 7" id="KW-0812">Transmembrane</keyword>
<dbReference type="EMBL" id="WMQE01000020">
    <property type="protein sequence ID" value="MTK21638.1"/>
    <property type="molecule type" value="Genomic_DNA"/>
</dbReference>
<feature type="domain" description="YetF C-terminal" evidence="8">
    <location>
        <begin position="81"/>
        <end position="195"/>
    </location>
</feature>
<dbReference type="InterPro" id="IPR007353">
    <property type="entry name" value="DUF421"/>
</dbReference>
<comment type="subcellular location">
    <subcellularLocation>
        <location evidence="1">Cell membrane</location>
        <topology evidence="1">Multi-pass membrane protein</topology>
    </subcellularLocation>
</comment>
<dbReference type="RefSeq" id="WP_006785015.1">
    <property type="nucleotide sequence ID" value="NZ_CABJBH010000024.1"/>
</dbReference>
<reference evidence="9 10" key="1">
    <citation type="journal article" date="2019" name="Nat. Med.">
        <title>A library of human gut bacterial isolates paired with longitudinal multiomics data enables mechanistic microbiome research.</title>
        <authorList>
            <person name="Poyet M."/>
            <person name="Groussin M."/>
            <person name="Gibbons S.M."/>
            <person name="Avila-Pacheco J."/>
            <person name="Jiang X."/>
            <person name="Kearney S.M."/>
            <person name="Perrotta A.R."/>
            <person name="Berdy B."/>
            <person name="Zhao S."/>
            <person name="Lieberman T.D."/>
            <person name="Swanson P.K."/>
            <person name="Smith M."/>
            <person name="Roesemann S."/>
            <person name="Alexander J.E."/>
            <person name="Rich S.A."/>
            <person name="Livny J."/>
            <person name="Vlamakis H."/>
            <person name="Clish C."/>
            <person name="Bullock K."/>
            <person name="Deik A."/>
            <person name="Scott J."/>
            <person name="Pierce K.A."/>
            <person name="Xavier R.J."/>
            <person name="Alm E.J."/>
        </authorList>
    </citation>
    <scope>NUCLEOTIDE SEQUENCE [LARGE SCALE GENOMIC DNA]</scope>
    <source>
        <strain evidence="9 10">BIOML-A198</strain>
    </source>
</reference>
<dbReference type="GO" id="GO:0005886">
    <property type="term" value="C:plasma membrane"/>
    <property type="evidence" value="ECO:0007669"/>
    <property type="project" value="UniProtKB-SubCell"/>
</dbReference>
<dbReference type="AlphaFoldDB" id="A0A9X4XDZ1"/>
<feature type="transmembrane region" description="Helical" evidence="7">
    <location>
        <begin position="6"/>
        <end position="22"/>
    </location>
</feature>
<comment type="caution">
    <text evidence="9">The sequence shown here is derived from an EMBL/GenBank/DDBJ whole genome shotgun (WGS) entry which is preliminary data.</text>
</comment>
<evidence type="ECO:0000313" key="10">
    <source>
        <dbReference type="Proteomes" id="UP000487649"/>
    </source>
</evidence>
<keyword evidence="6 7" id="KW-0472">Membrane</keyword>
<organism evidence="9 10">
    <name type="scientific">Turicibacter sanguinis</name>
    <dbReference type="NCBI Taxonomy" id="154288"/>
    <lineage>
        <taxon>Bacteria</taxon>
        <taxon>Bacillati</taxon>
        <taxon>Bacillota</taxon>
        <taxon>Erysipelotrichia</taxon>
        <taxon>Erysipelotrichales</taxon>
        <taxon>Turicibacteraceae</taxon>
        <taxon>Turicibacter</taxon>
    </lineage>
</organism>
<accession>A0A9X4XDZ1</accession>
<evidence type="ECO:0000256" key="7">
    <source>
        <dbReference type="SAM" id="Phobius"/>
    </source>
</evidence>
<dbReference type="PANTHER" id="PTHR34582">
    <property type="entry name" value="UPF0702 TRANSMEMBRANE PROTEIN YCAP"/>
    <property type="match status" value="1"/>
</dbReference>
<dbReference type="Gene3D" id="3.30.240.20">
    <property type="entry name" value="bsu07140 like domains"/>
    <property type="match status" value="2"/>
</dbReference>
<evidence type="ECO:0000256" key="3">
    <source>
        <dbReference type="ARBA" id="ARBA00022475"/>
    </source>
</evidence>
<dbReference type="Pfam" id="PF04239">
    <property type="entry name" value="DUF421"/>
    <property type="match status" value="1"/>
</dbReference>
<evidence type="ECO:0000313" key="9">
    <source>
        <dbReference type="EMBL" id="MTK21638.1"/>
    </source>
</evidence>
<evidence type="ECO:0000256" key="5">
    <source>
        <dbReference type="ARBA" id="ARBA00022989"/>
    </source>
</evidence>
<protein>
    <submittedName>
        <fullName evidence="9">DUF421 domain-containing protein</fullName>
    </submittedName>
</protein>
<feature type="transmembrane region" description="Helical" evidence="7">
    <location>
        <begin position="34"/>
        <end position="52"/>
    </location>
</feature>
<sequence>MMEVLASILLAAFFYVVILVCYKIMGKRELNQLGAVDVVINILIANIAASGIVEESFWVDSFGGVVMIVTLQVLMSKIQLHKTKVRDIVDGEPSLIIKNGRIDYSELGKIRIDLDDFIMLLRTQGVVNPEDVQYAIIEKNGKLIVFEKKLPTKVFPLPLIVSGSIKEKALQSFGQSKQWLKDTLRKHEVTNLNEIDYLFYEEHKFIIYTRQGMNKIKINEL</sequence>
<dbReference type="InterPro" id="IPR023090">
    <property type="entry name" value="UPF0702_alpha/beta_dom_sf"/>
</dbReference>
<evidence type="ECO:0000256" key="1">
    <source>
        <dbReference type="ARBA" id="ARBA00004651"/>
    </source>
</evidence>
<dbReference type="Proteomes" id="UP000487649">
    <property type="component" value="Unassembled WGS sequence"/>
</dbReference>
<proteinExistence type="inferred from homology"/>